<dbReference type="RefSeq" id="WP_240255862.1">
    <property type="nucleotide sequence ID" value="NZ_JAKTTI010000016.1"/>
</dbReference>
<dbReference type="AlphaFoldDB" id="A0AAW5E9Z1"/>
<reference evidence="1" key="1">
    <citation type="submission" date="2022-02" db="EMBL/GenBank/DDBJ databases">
        <title>Fredinandcohnia quinoae sp. nov. isolated from Chenopodium quinoa seeds.</title>
        <authorList>
            <person name="Saati-Santamaria Z."/>
            <person name="Flores-Felix J.D."/>
            <person name="Igual J.M."/>
            <person name="Velazquez E."/>
            <person name="Garcia-Fraile P."/>
            <person name="Martinez-Molina E."/>
        </authorList>
    </citation>
    <scope>NUCLEOTIDE SEQUENCE</scope>
    <source>
        <strain evidence="1">SECRCQ15</strain>
    </source>
</reference>
<comment type="caution">
    <text evidence="1">The sequence shown here is derived from an EMBL/GenBank/DDBJ whole genome shotgun (WGS) entry which is preliminary data.</text>
</comment>
<protein>
    <submittedName>
        <fullName evidence="1">Uncharacterized protein</fullName>
    </submittedName>
</protein>
<proteinExistence type="predicted"/>
<keyword evidence="2" id="KW-1185">Reference proteome</keyword>
<accession>A0AAW5E9Z1</accession>
<evidence type="ECO:0000313" key="2">
    <source>
        <dbReference type="Proteomes" id="UP001431131"/>
    </source>
</evidence>
<sequence length="103" mass="12353">MEEFKFGEFEIATLEGLFEIDNSGIQYVYGSLFLTNKRLLLVSNQPLGFKESYSFWFKDKEIPNLDRKQLKVGNETICLRWIREEKLSRFYPLLDKIIRIYCK</sequence>
<name>A0AAW5E9Z1_9BACI</name>
<gene>
    <name evidence="1" type="ORF">MJG50_11415</name>
</gene>
<evidence type="ECO:0000313" key="1">
    <source>
        <dbReference type="EMBL" id="MCH1625938.1"/>
    </source>
</evidence>
<dbReference type="EMBL" id="JAKTTI010000016">
    <property type="protein sequence ID" value="MCH1625938.1"/>
    <property type="molecule type" value="Genomic_DNA"/>
</dbReference>
<organism evidence="1 2">
    <name type="scientific">Fredinandcohnia quinoae</name>
    <dbReference type="NCBI Taxonomy" id="2918902"/>
    <lineage>
        <taxon>Bacteria</taxon>
        <taxon>Bacillati</taxon>
        <taxon>Bacillota</taxon>
        <taxon>Bacilli</taxon>
        <taxon>Bacillales</taxon>
        <taxon>Bacillaceae</taxon>
        <taxon>Fredinandcohnia</taxon>
    </lineage>
</organism>
<dbReference type="Proteomes" id="UP001431131">
    <property type="component" value="Unassembled WGS sequence"/>
</dbReference>